<dbReference type="PANTHER" id="PTHR34207">
    <property type="entry name" value="PROTEIN BIC1"/>
    <property type="match status" value="1"/>
</dbReference>
<sequence length="150" mass="17290">MIHNTSNLNSIKPTSINHSSSISLEPYNNLTMKNITQACKSPNTRDNDDDYYKGKGKAKVNDDSENGKVDQSGAKLEETGRERLKRHREEVMRNVNIPENWGQENLMKDWMDYSTFDGLFAPHRMIITARDALIEDVRKARSQRLRVYSS</sequence>
<keyword evidence="3" id="KW-1185">Reference proteome</keyword>
<dbReference type="Proteomes" id="UP001372338">
    <property type="component" value="Unassembled WGS sequence"/>
</dbReference>
<dbReference type="CDD" id="cd22645">
    <property type="entry name" value="BIC1_CID"/>
    <property type="match status" value="1"/>
</dbReference>
<dbReference type="InterPro" id="IPR040374">
    <property type="entry name" value="BIC"/>
</dbReference>
<name>A0AAN9I135_CROPI</name>
<feature type="region of interest" description="Disordered" evidence="1">
    <location>
        <begin position="1"/>
        <end position="22"/>
    </location>
</feature>
<organism evidence="2 3">
    <name type="scientific">Crotalaria pallida</name>
    <name type="common">Smooth rattlebox</name>
    <name type="synonym">Crotalaria striata</name>
    <dbReference type="NCBI Taxonomy" id="3830"/>
    <lineage>
        <taxon>Eukaryota</taxon>
        <taxon>Viridiplantae</taxon>
        <taxon>Streptophyta</taxon>
        <taxon>Embryophyta</taxon>
        <taxon>Tracheophyta</taxon>
        <taxon>Spermatophyta</taxon>
        <taxon>Magnoliopsida</taxon>
        <taxon>eudicotyledons</taxon>
        <taxon>Gunneridae</taxon>
        <taxon>Pentapetalae</taxon>
        <taxon>rosids</taxon>
        <taxon>fabids</taxon>
        <taxon>Fabales</taxon>
        <taxon>Fabaceae</taxon>
        <taxon>Papilionoideae</taxon>
        <taxon>50 kb inversion clade</taxon>
        <taxon>genistoids sensu lato</taxon>
        <taxon>core genistoids</taxon>
        <taxon>Crotalarieae</taxon>
        <taxon>Crotalaria</taxon>
    </lineage>
</organism>
<feature type="compositionally biased region" description="Basic and acidic residues" evidence="1">
    <location>
        <begin position="43"/>
        <end position="68"/>
    </location>
</feature>
<reference evidence="2 3" key="1">
    <citation type="submission" date="2024-01" db="EMBL/GenBank/DDBJ databases">
        <title>The genomes of 5 underutilized Papilionoideae crops provide insights into root nodulation and disease resistanc.</title>
        <authorList>
            <person name="Yuan L."/>
        </authorList>
    </citation>
    <scope>NUCLEOTIDE SEQUENCE [LARGE SCALE GENOMIC DNA]</scope>
    <source>
        <strain evidence="2">ZHUSHIDOU_FW_LH</strain>
        <tissue evidence="2">Leaf</tissue>
    </source>
</reference>
<gene>
    <name evidence="2" type="ORF">RIF29_27509</name>
</gene>
<dbReference type="EMBL" id="JAYWIO010000005">
    <property type="protein sequence ID" value="KAK7261204.1"/>
    <property type="molecule type" value="Genomic_DNA"/>
</dbReference>
<evidence type="ECO:0000313" key="3">
    <source>
        <dbReference type="Proteomes" id="UP001372338"/>
    </source>
</evidence>
<protein>
    <submittedName>
        <fullName evidence="2">Uncharacterized protein</fullName>
    </submittedName>
</protein>
<accession>A0AAN9I135</accession>
<evidence type="ECO:0000313" key="2">
    <source>
        <dbReference type="EMBL" id="KAK7261204.1"/>
    </source>
</evidence>
<dbReference type="PANTHER" id="PTHR34207:SF17">
    <property type="entry name" value="PROTEIN BIC2"/>
    <property type="match status" value="1"/>
</dbReference>
<comment type="caution">
    <text evidence="2">The sequence shown here is derived from an EMBL/GenBank/DDBJ whole genome shotgun (WGS) entry which is preliminary data.</text>
</comment>
<dbReference type="GO" id="GO:0009785">
    <property type="term" value="P:blue light signaling pathway"/>
    <property type="evidence" value="ECO:0007669"/>
    <property type="project" value="InterPro"/>
</dbReference>
<evidence type="ECO:0000256" key="1">
    <source>
        <dbReference type="SAM" id="MobiDB-lite"/>
    </source>
</evidence>
<dbReference type="AlphaFoldDB" id="A0AAN9I135"/>
<proteinExistence type="predicted"/>
<feature type="region of interest" description="Disordered" evidence="1">
    <location>
        <begin position="39"/>
        <end position="82"/>
    </location>
</feature>